<dbReference type="PANTHER" id="PTHR31559:SF0">
    <property type="entry name" value="PYRIDOXAL 5'-PHOSPHATE SYNTHASE SUBUNIT SNO1-RELATED"/>
    <property type="match status" value="1"/>
</dbReference>
<comment type="subunit">
    <text evidence="5">In the presence of PdxS, forms a dodecamer of heterodimers. Only shows activity in the heterodimer.</text>
</comment>
<dbReference type="Gene3D" id="3.40.50.880">
    <property type="match status" value="1"/>
</dbReference>
<evidence type="ECO:0000313" key="9">
    <source>
        <dbReference type="Proteomes" id="UP000240880"/>
    </source>
</evidence>
<evidence type="ECO:0000256" key="7">
    <source>
        <dbReference type="PIRSR" id="PIRSR005639-2"/>
    </source>
</evidence>
<name>A0A2R6ACS2_9ARCH</name>
<accession>A0A2R6ACS2</accession>
<dbReference type="CDD" id="cd01749">
    <property type="entry name" value="GATase1_PB"/>
    <property type="match status" value="1"/>
</dbReference>
<dbReference type="GO" id="GO:0008614">
    <property type="term" value="P:pyridoxine metabolic process"/>
    <property type="evidence" value="ECO:0007669"/>
    <property type="project" value="TreeGrafter"/>
</dbReference>
<dbReference type="GO" id="GO:1903600">
    <property type="term" value="C:glutaminase complex"/>
    <property type="evidence" value="ECO:0007669"/>
    <property type="project" value="TreeGrafter"/>
</dbReference>
<keyword evidence="3 5" id="KW-0315">Glutamine amidotransferase</keyword>
<comment type="catalytic activity">
    <reaction evidence="5">
        <text>aldehydo-D-ribose 5-phosphate + D-glyceraldehyde 3-phosphate + L-glutamine = pyridoxal 5'-phosphate + L-glutamate + phosphate + 3 H2O + H(+)</text>
        <dbReference type="Rhea" id="RHEA:31507"/>
        <dbReference type="ChEBI" id="CHEBI:15377"/>
        <dbReference type="ChEBI" id="CHEBI:15378"/>
        <dbReference type="ChEBI" id="CHEBI:29985"/>
        <dbReference type="ChEBI" id="CHEBI:43474"/>
        <dbReference type="ChEBI" id="CHEBI:58273"/>
        <dbReference type="ChEBI" id="CHEBI:58359"/>
        <dbReference type="ChEBI" id="CHEBI:59776"/>
        <dbReference type="ChEBI" id="CHEBI:597326"/>
        <dbReference type="EC" id="4.3.3.6"/>
    </reaction>
</comment>
<evidence type="ECO:0000256" key="4">
    <source>
        <dbReference type="ARBA" id="ARBA00023239"/>
    </source>
</evidence>
<dbReference type="SUPFAM" id="SSF52317">
    <property type="entry name" value="Class I glutamine amidotransferase-like"/>
    <property type="match status" value="1"/>
</dbReference>
<comment type="catalytic activity">
    <reaction evidence="5">
        <text>L-glutamine + H2O = L-glutamate + NH4(+)</text>
        <dbReference type="Rhea" id="RHEA:15889"/>
        <dbReference type="ChEBI" id="CHEBI:15377"/>
        <dbReference type="ChEBI" id="CHEBI:28938"/>
        <dbReference type="ChEBI" id="CHEBI:29985"/>
        <dbReference type="ChEBI" id="CHEBI:58359"/>
        <dbReference type="EC" id="3.5.1.2"/>
    </reaction>
</comment>
<dbReference type="HAMAP" id="MF_01615">
    <property type="entry name" value="PdxT"/>
    <property type="match status" value="1"/>
</dbReference>
<organism evidence="8 9">
    <name type="scientific">Candidatus Marsarchaeota G1 archaeon OSP_D</name>
    <dbReference type="NCBI Taxonomy" id="1978155"/>
    <lineage>
        <taxon>Archaea</taxon>
        <taxon>Candidatus Marsarchaeota</taxon>
        <taxon>Candidatus Marsarchaeota group 1</taxon>
    </lineage>
</organism>
<dbReference type="GO" id="GO:0042823">
    <property type="term" value="P:pyridoxal phosphate biosynthetic process"/>
    <property type="evidence" value="ECO:0007669"/>
    <property type="project" value="UniProtKB-UniRule"/>
</dbReference>
<feature type="active site" description="Charge relay system" evidence="5 6">
    <location>
        <position position="185"/>
    </location>
</feature>
<dbReference type="AlphaFoldDB" id="A0A2R6ACS2"/>
<feature type="active site" description="Nucleophile" evidence="5 6">
    <location>
        <position position="86"/>
    </location>
</feature>
<dbReference type="FunFam" id="3.40.50.880:FF:000041">
    <property type="entry name" value="Glutamine amidotransferase subunit pdxT, putative"/>
    <property type="match status" value="1"/>
</dbReference>
<keyword evidence="4 5" id="KW-0456">Lyase</keyword>
<evidence type="ECO:0000313" key="8">
    <source>
        <dbReference type="EMBL" id="PSN84194.1"/>
    </source>
</evidence>
<evidence type="ECO:0000256" key="5">
    <source>
        <dbReference type="HAMAP-Rule" id="MF_01615"/>
    </source>
</evidence>
<dbReference type="EC" id="3.5.1.2" evidence="5"/>
<evidence type="ECO:0000256" key="2">
    <source>
        <dbReference type="ARBA" id="ARBA00022898"/>
    </source>
</evidence>
<dbReference type="GO" id="GO:0005829">
    <property type="term" value="C:cytosol"/>
    <property type="evidence" value="ECO:0007669"/>
    <property type="project" value="TreeGrafter"/>
</dbReference>
<reference evidence="8 9" key="1">
    <citation type="submission" date="2017-04" db="EMBL/GenBank/DDBJ databases">
        <title>Novel microbial lineages endemic to geothermal iron-oxide mats fill important gaps in the evolutionary history of Archaea.</title>
        <authorList>
            <person name="Jay Z.J."/>
            <person name="Beam J.P."/>
            <person name="Dlakic M."/>
            <person name="Rusch D.B."/>
            <person name="Kozubal M.A."/>
            <person name="Inskeep W.P."/>
        </authorList>
    </citation>
    <scope>NUCLEOTIDE SEQUENCE [LARGE SCALE GENOMIC DNA]</scope>
    <source>
        <strain evidence="8">OSP_D</strain>
    </source>
</reference>
<keyword evidence="1 5" id="KW-0378">Hydrolase</keyword>
<feature type="active site" description="Charge relay system" evidence="5 6">
    <location>
        <position position="183"/>
    </location>
</feature>
<dbReference type="PANTHER" id="PTHR31559">
    <property type="entry name" value="PYRIDOXAL 5'-PHOSPHATE SYNTHASE SUBUNIT SNO"/>
    <property type="match status" value="1"/>
</dbReference>
<dbReference type="NCBIfam" id="TIGR03800">
    <property type="entry name" value="PLP_synth_Pdx2"/>
    <property type="match status" value="1"/>
</dbReference>
<evidence type="ECO:0000256" key="6">
    <source>
        <dbReference type="PIRSR" id="PIRSR005639-1"/>
    </source>
</evidence>
<comment type="caution">
    <text evidence="8">The sequence shown here is derived from an EMBL/GenBank/DDBJ whole genome shotgun (WGS) entry which is preliminary data.</text>
</comment>
<gene>
    <name evidence="5" type="primary">pdxT</name>
    <name evidence="8" type="ORF">B9Q01_01825</name>
</gene>
<protein>
    <recommendedName>
        <fullName evidence="5">Pyridoxal 5'-phosphate synthase subunit PdxT</fullName>
        <ecNumber evidence="5">4.3.3.6</ecNumber>
    </recommendedName>
    <alternativeName>
        <fullName evidence="5">Pdx2</fullName>
    </alternativeName>
    <alternativeName>
        <fullName evidence="5">Pyridoxal 5'-phosphate synthase glutaminase subunit</fullName>
        <ecNumber evidence="5">3.5.1.2</ecNumber>
    </alternativeName>
</protein>
<dbReference type="Proteomes" id="UP000240880">
    <property type="component" value="Unassembled WGS sequence"/>
</dbReference>
<dbReference type="UniPathway" id="UPA00245"/>
<evidence type="ECO:0000256" key="3">
    <source>
        <dbReference type="ARBA" id="ARBA00022962"/>
    </source>
</evidence>
<dbReference type="PROSITE" id="PS51273">
    <property type="entry name" value="GATASE_TYPE_1"/>
    <property type="match status" value="1"/>
</dbReference>
<dbReference type="InterPro" id="IPR002161">
    <property type="entry name" value="PdxT/SNO"/>
</dbReference>
<dbReference type="EC" id="4.3.3.6" evidence="5"/>
<keyword evidence="2 5" id="KW-0663">Pyridoxal phosphate</keyword>
<dbReference type="GO" id="GO:0004359">
    <property type="term" value="F:glutaminase activity"/>
    <property type="evidence" value="ECO:0007669"/>
    <property type="project" value="UniProtKB-UniRule"/>
</dbReference>
<dbReference type="PIRSF" id="PIRSF005639">
    <property type="entry name" value="Glut_amidoT_SNO"/>
    <property type="match status" value="1"/>
</dbReference>
<dbReference type="GO" id="GO:0036381">
    <property type="term" value="F:pyridoxal 5'-phosphate synthase (glutamine hydrolysing) activity"/>
    <property type="evidence" value="ECO:0007669"/>
    <property type="project" value="UniProtKB-UniRule"/>
</dbReference>
<feature type="binding site" evidence="5 7">
    <location>
        <position position="118"/>
    </location>
    <ligand>
        <name>L-glutamine</name>
        <dbReference type="ChEBI" id="CHEBI:58359"/>
    </ligand>
</feature>
<feature type="binding site" evidence="5 7">
    <location>
        <begin position="54"/>
        <end position="56"/>
    </location>
    <ligand>
        <name>L-glutamine</name>
        <dbReference type="ChEBI" id="CHEBI:58359"/>
    </ligand>
</feature>
<dbReference type="GO" id="GO:0006543">
    <property type="term" value="P:L-glutamine catabolic process"/>
    <property type="evidence" value="ECO:0007669"/>
    <property type="project" value="UniProtKB-UniRule"/>
</dbReference>
<evidence type="ECO:0000256" key="1">
    <source>
        <dbReference type="ARBA" id="ARBA00022801"/>
    </source>
</evidence>
<feature type="binding site" evidence="5 7">
    <location>
        <begin position="147"/>
        <end position="148"/>
    </location>
    <ligand>
        <name>L-glutamine</name>
        <dbReference type="ChEBI" id="CHEBI:58359"/>
    </ligand>
</feature>
<proteinExistence type="inferred from homology"/>
<dbReference type="InterPro" id="IPR029062">
    <property type="entry name" value="Class_I_gatase-like"/>
</dbReference>
<comment type="pathway">
    <text evidence="5">Cofactor biosynthesis; pyridoxal 5'-phosphate biosynthesis.</text>
</comment>
<sequence length="204" mass="22099">MVVNIGVLGFQGDIEEHVEAWRNASEELGVKTNVLLVKKAEQVKQIDAISIPGGESTVIGSLSERMRVMGALKEAILGGLPTLGTCAGLIVLAKRSKDAVVTEKTQPLLGVMDVEVERNHFGRQNDSFEADLKIPVLGEKPFRAVFIRAPIITRTGPGVEVLAEMEDGIVAARQANIVSTAFHPELSGDTRFHKYFLKDVAKLV</sequence>
<dbReference type="Pfam" id="PF01174">
    <property type="entry name" value="SNO"/>
    <property type="match status" value="1"/>
</dbReference>
<dbReference type="PROSITE" id="PS51130">
    <property type="entry name" value="PDXT_SNO_2"/>
    <property type="match status" value="1"/>
</dbReference>
<comment type="similarity">
    <text evidence="5">Belongs to the glutaminase PdxT/SNO family.</text>
</comment>
<comment type="function">
    <text evidence="5">Catalyzes the hydrolysis of glutamine to glutamate and ammonia as part of the biosynthesis of pyridoxal 5'-phosphate. The resulting ammonia molecule is channeled to the active site of PdxS.</text>
</comment>
<dbReference type="EMBL" id="NEXC01000006">
    <property type="protein sequence ID" value="PSN84194.1"/>
    <property type="molecule type" value="Genomic_DNA"/>
</dbReference>